<dbReference type="RefSeq" id="WP_254771099.1">
    <property type="nucleotide sequence ID" value="NZ_CP101114.1"/>
</dbReference>
<feature type="compositionally biased region" description="Acidic residues" evidence="12">
    <location>
        <begin position="165"/>
        <end position="176"/>
    </location>
</feature>
<evidence type="ECO:0000313" key="13">
    <source>
        <dbReference type="EMBL" id="UTO29283.1"/>
    </source>
</evidence>
<keyword evidence="5 11" id="KW-0732">Signal</keyword>
<evidence type="ECO:0000256" key="11">
    <source>
        <dbReference type="RuleBase" id="RU364005"/>
    </source>
</evidence>
<keyword evidence="14" id="KW-1185">Reference proteome</keyword>
<name>A0ABY5EXM3_9HYPH</name>
<dbReference type="PANTHER" id="PTHR34001:SF3">
    <property type="entry name" value="BLL7405 PROTEIN"/>
    <property type="match status" value="1"/>
</dbReference>
<dbReference type="Pfam" id="PF02530">
    <property type="entry name" value="Porin_2"/>
    <property type="match status" value="1"/>
</dbReference>
<keyword evidence="7 11" id="KW-0626">Porin</keyword>
<dbReference type="InterPro" id="IPR051692">
    <property type="entry name" value="OMP-like"/>
</dbReference>
<feature type="compositionally biased region" description="Polar residues" evidence="12">
    <location>
        <begin position="182"/>
        <end position="192"/>
    </location>
</feature>
<evidence type="ECO:0000256" key="2">
    <source>
        <dbReference type="ARBA" id="ARBA00022448"/>
    </source>
</evidence>
<evidence type="ECO:0000256" key="3">
    <source>
        <dbReference type="ARBA" id="ARBA00022452"/>
    </source>
</evidence>
<comment type="similarity">
    <text evidence="1 11">Belongs to the alphaproteobacteria porin family.</text>
</comment>
<evidence type="ECO:0000256" key="5">
    <source>
        <dbReference type="ARBA" id="ARBA00022729"/>
    </source>
</evidence>
<keyword evidence="4 11" id="KW-0812">Transmembrane</keyword>
<keyword evidence="3 11" id="KW-1134">Transmembrane beta strand</keyword>
<comment type="similarity">
    <text evidence="10">Belongs to the Omp25/RopB family.</text>
</comment>
<feature type="chain" id="PRO_5044951068" description="Porin" evidence="11">
    <location>
        <begin position="26"/>
        <end position="329"/>
    </location>
</feature>
<dbReference type="PANTHER" id="PTHR34001">
    <property type="entry name" value="BLL7405 PROTEIN"/>
    <property type="match status" value="1"/>
</dbReference>
<dbReference type="Gene3D" id="2.40.160.20">
    <property type="match status" value="1"/>
</dbReference>
<dbReference type="Proteomes" id="UP001059475">
    <property type="component" value="Chromosome"/>
</dbReference>
<gene>
    <name evidence="13" type="ORF">NMK50_05005</name>
</gene>
<evidence type="ECO:0000313" key="14">
    <source>
        <dbReference type="Proteomes" id="UP001059475"/>
    </source>
</evidence>
<keyword evidence="6 11" id="KW-0406">Ion transport</keyword>
<sequence length="329" mass="36397">MNTRIITTSVFALVSSSITHSIAQAADVVVPDKPAHVVSAIISPPQFSWAGFYFGGQVGSLSSKTSAMAPDIDTVFDPDEKNKNKEWVPVEKQYMPELSGFIGGLYAGVNFDIGHNFIFGIDTDILLTGVKDTITKEFPFMVEAGEHAGSKPGENGKSRGYYTNENEDESDSENDGNDYSKRNISFGSSGASEHNKFSRRVVRSEEKLKENQVVFHHSLKQKWTGATRARIGFSAGRIMPYLSGGIAYGQFRDFISVSITGEVPLNETSDVTKTMFGYTLGGGIDFAMTDNLIMRAEYRYSDFGKKKFDDKIEIKYKTNDFRAGIAYKF</sequence>
<evidence type="ECO:0000256" key="7">
    <source>
        <dbReference type="ARBA" id="ARBA00023114"/>
    </source>
</evidence>
<comment type="domain">
    <text evidence="11">Consists of 16-stranded beta-barrel sheets, with large surface-exposed loops, that form a transmembrane pore at the center of each barrel. The pore is partially ocluded by a peptide loop that folds into the pore lumen.</text>
</comment>
<protein>
    <recommendedName>
        <fullName evidence="11">Porin</fullName>
    </recommendedName>
</protein>
<accession>A0ABY5EXM3</accession>
<feature type="signal peptide" evidence="11">
    <location>
        <begin position="1"/>
        <end position="25"/>
    </location>
</feature>
<comment type="function">
    <text evidence="11">Forms passive diffusion pores that allow small molecular weight hydrophilic materials across the outer membrane.</text>
</comment>
<evidence type="ECO:0000256" key="8">
    <source>
        <dbReference type="ARBA" id="ARBA00023136"/>
    </source>
</evidence>
<evidence type="ECO:0000256" key="4">
    <source>
        <dbReference type="ARBA" id="ARBA00022692"/>
    </source>
</evidence>
<dbReference type="SUPFAM" id="SSF56925">
    <property type="entry name" value="OMPA-like"/>
    <property type="match status" value="1"/>
</dbReference>
<dbReference type="InterPro" id="IPR003684">
    <property type="entry name" value="Porin_alphabac"/>
</dbReference>
<evidence type="ECO:0000256" key="9">
    <source>
        <dbReference type="ARBA" id="ARBA00023237"/>
    </source>
</evidence>
<reference evidence="13" key="1">
    <citation type="submission" date="2022-07" db="EMBL/GenBank/DDBJ databases">
        <title>First report of Bartonella spp. in marsupials in Brazil, with a description of Bartonella harrusi sp. nov. and new proposal for taxonomic reclassification of species of the genus Bartonella.</title>
        <authorList>
            <person name="Amaral R.B."/>
        </authorList>
    </citation>
    <scope>NUCLEOTIDE SEQUENCE</scope>
    <source>
        <strain evidence="13">117A</strain>
    </source>
</reference>
<evidence type="ECO:0000256" key="10">
    <source>
        <dbReference type="ARBA" id="ARBA00038306"/>
    </source>
</evidence>
<dbReference type="EMBL" id="CP101114">
    <property type="protein sequence ID" value="UTO29283.1"/>
    <property type="molecule type" value="Genomic_DNA"/>
</dbReference>
<feature type="region of interest" description="Disordered" evidence="12">
    <location>
        <begin position="145"/>
        <end position="197"/>
    </location>
</feature>
<comment type="subcellular location">
    <subcellularLocation>
        <location evidence="11">Cell outer membrane</location>
        <topology evidence="11">Multi-pass membrane protein</topology>
    </subcellularLocation>
</comment>
<dbReference type="InterPro" id="IPR011250">
    <property type="entry name" value="OMP/PagP_B-barrel"/>
</dbReference>
<keyword evidence="9 11" id="KW-0998">Cell outer membrane</keyword>
<evidence type="ECO:0000256" key="1">
    <source>
        <dbReference type="ARBA" id="ARBA00009521"/>
    </source>
</evidence>
<proteinExistence type="inferred from homology"/>
<keyword evidence="2 11" id="KW-0813">Transport</keyword>
<evidence type="ECO:0000256" key="6">
    <source>
        <dbReference type="ARBA" id="ARBA00023065"/>
    </source>
</evidence>
<organism evidence="13 14">
    <name type="scientific">Bartonella harrusi</name>
    <dbReference type="NCBI Taxonomy" id="2961895"/>
    <lineage>
        <taxon>Bacteria</taxon>
        <taxon>Pseudomonadati</taxon>
        <taxon>Pseudomonadota</taxon>
        <taxon>Alphaproteobacteria</taxon>
        <taxon>Hyphomicrobiales</taxon>
        <taxon>Bartonellaceae</taxon>
        <taxon>Bartonella</taxon>
    </lineage>
</organism>
<feature type="compositionally biased region" description="Basic and acidic residues" evidence="12">
    <location>
        <begin position="145"/>
        <end position="157"/>
    </location>
</feature>
<keyword evidence="8 11" id="KW-0472">Membrane</keyword>
<evidence type="ECO:0000256" key="12">
    <source>
        <dbReference type="SAM" id="MobiDB-lite"/>
    </source>
</evidence>